<reference evidence="2 3" key="1">
    <citation type="submission" date="2023-06" db="EMBL/GenBank/DDBJ databases">
        <authorList>
            <person name="Yushchuk O."/>
            <person name="Binda E."/>
            <person name="Ruckert-Reed C."/>
            <person name="Fedorenko V."/>
            <person name="Kalinowski J."/>
            <person name="Marinelli F."/>
        </authorList>
    </citation>
    <scope>NUCLEOTIDE SEQUENCE [LARGE SCALE GENOMIC DNA]</scope>
    <source>
        <strain evidence="2 3">NRRL 3884</strain>
    </source>
</reference>
<name>A0ABY8W983_9ACTN</name>
<keyword evidence="3" id="KW-1185">Reference proteome</keyword>
<protein>
    <submittedName>
        <fullName evidence="2">Cold shock domain-containing protein</fullName>
    </submittedName>
</protein>
<evidence type="ECO:0000256" key="1">
    <source>
        <dbReference type="SAM" id="MobiDB-lite"/>
    </source>
</evidence>
<gene>
    <name evidence="2" type="ORF">ACTOB_004963</name>
</gene>
<accession>A0ABY8W983</accession>
<dbReference type="EMBL" id="CP126980">
    <property type="protein sequence ID" value="WIM92998.1"/>
    <property type="molecule type" value="Genomic_DNA"/>
</dbReference>
<feature type="region of interest" description="Disordered" evidence="1">
    <location>
        <begin position="76"/>
        <end position="110"/>
    </location>
</feature>
<dbReference type="Proteomes" id="UP001240150">
    <property type="component" value="Chromosome"/>
</dbReference>
<organism evidence="2 3">
    <name type="scientific">Actinoplanes oblitus</name>
    <dbReference type="NCBI Taxonomy" id="3040509"/>
    <lineage>
        <taxon>Bacteria</taxon>
        <taxon>Bacillati</taxon>
        <taxon>Actinomycetota</taxon>
        <taxon>Actinomycetes</taxon>
        <taxon>Micromonosporales</taxon>
        <taxon>Micromonosporaceae</taxon>
        <taxon>Actinoplanes</taxon>
    </lineage>
</organism>
<sequence>MTVIGTIREWNDDEGWGVIDSPRTPGGCWALFSQAAVSGYVSFTAGQSVRLEWESPGQDGWPYRAVRFWPEGQEPVDRFADATGGPGGAYHSTLSLSFDDDPEGTDRPRE</sequence>
<evidence type="ECO:0000313" key="2">
    <source>
        <dbReference type="EMBL" id="WIM92998.1"/>
    </source>
</evidence>
<proteinExistence type="predicted"/>
<evidence type="ECO:0000313" key="3">
    <source>
        <dbReference type="Proteomes" id="UP001240150"/>
    </source>
</evidence>
<dbReference type="RefSeq" id="WP_284914205.1">
    <property type="nucleotide sequence ID" value="NZ_CP126980.1"/>
</dbReference>